<dbReference type="EMBL" id="JADNRY010000019">
    <property type="protein sequence ID" value="KAF9073222.1"/>
    <property type="molecule type" value="Genomic_DNA"/>
</dbReference>
<sequence length="311" mass="35167">MTIKLYQEVAPRERTCAQFIHFPIFPFVPGKITRFYEDWKALSLLARTSVAVSNSVLARFIGIGQPRRTLDGFQPFDPVPDFLLAPSPIQYDIYRFSSAGFTIKGNLPKSPGELLQMMSDQYVGKQVDRFGQPLREYSDSDDRDELEDKLFTAMSARPPPQIPNHIYEIEAEMRRLWIEAAAGERVRISNLLVAQGHNPDSDPVLAQLMGRTTLVDQFFDDTANFFATHLPLQNSVVVLENVDEDNLEIGVYEIACDRYGMRVQKVPRPFNLRGRGSYPTADFVIGKDAFLVNAKASELRGSRWGSIPNTT</sequence>
<reference evidence="1" key="1">
    <citation type="submission" date="2020-11" db="EMBL/GenBank/DDBJ databases">
        <authorList>
            <consortium name="DOE Joint Genome Institute"/>
            <person name="Ahrendt S."/>
            <person name="Riley R."/>
            <person name="Andreopoulos W."/>
            <person name="Labutti K."/>
            <person name="Pangilinan J."/>
            <person name="Ruiz-Duenas F.J."/>
            <person name="Barrasa J.M."/>
            <person name="Sanchez-Garcia M."/>
            <person name="Camarero S."/>
            <person name="Miyauchi S."/>
            <person name="Serrano A."/>
            <person name="Linde D."/>
            <person name="Babiker R."/>
            <person name="Drula E."/>
            <person name="Ayuso-Fernandez I."/>
            <person name="Pacheco R."/>
            <person name="Padilla G."/>
            <person name="Ferreira P."/>
            <person name="Barriuso J."/>
            <person name="Kellner H."/>
            <person name="Castanera R."/>
            <person name="Alfaro M."/>
            <person name="Ramirez L."/>
            <person name="Pisabarro A.G."/>
            <person name="Kuo A."/>
            <person name="Tritt A."/>
            <person name="Lipzen A."/>
            <person name="He G."/>
            <person name="Yan M."/>
            <person name="Ng V."/>
            <person name="Cullen D."/>
            <person name="Martin F."/>
            <person name="Rosso M.-N."/>
            <person name="Henrissat B."/>
            <person name="Hibbett D."/>
            <person name="Martinez A.T."/>
            <person name="Grigoriev I.V."/>
        </authorList>
    </citation>
    <scope>NUCLEOTIDE SEQUENCE</scope>
    <source>
        <strain evidence="1">AH 40177</strain>
    </source>
</reference>
<protein>
    <submittedName>
        <fullName evidence="1">Uncharacterized protein</fullName>
    </submittedName>
</protein>
<dbReference type="Proteomes" id="UP000772434">
    <property type="component" value="Unassembled WGS sequence"/>
</dbReference>
<proteinExistence type="predicted"/>
<dbReference type="OrthoDB" id="3014753at2759"/>
<organism evidence="1 2">
    <name type="scientific">Rhodocollybia butyracea</name>
    <dbReference type="NCBI Taxonomy" id="206335"/>
    <lineage>
        <taxon>Eukaryota</taxon>
        <taxon>Fungi</taxon>
        <taxon>Dikarya</taxon>
        <taxon>Basidiomycota</taxon>
        <taxon>Agaricomycotina</taxon>
        <taxon>Agaricomycetes</taxon>
        <taxon>Agaricomycetidae</taxon>
        <taxon>Agaricales</taxon>
        <taxon>Marasmiineae</taxon>
        <taxon>Omphalotaceae</taxon>
        <taxon>Rhodocollybia</taxon>
    </lineage>
</organism>
<dbReference type="AlphaFoldDB" id="A0A9P5Q223"/>
<name>A0A9P5Q223_9AGAR</name>
<comment type="caution">
    <text evidence="1">The sequence shown here is derived from an EMBL/GenBank/DDBJ whole genome shotgun (WGS) entry which is preliminary data.</text>
</comment>
<evidence type="ECO:0000313" key="2">
    <source>
        <dbReference type="Proteomes" id="UP000772434"/>
    </source>
</evidence>
<keyword evidence="2" id="KW-1185">Reference proteome</keyword>
<accession>A0A9P5Q223</accession>
<gene>
    <name evidence="1" type="ORF">BDP27DRAFT_1360430</name>
</gene>
<evidence type="ECO:0000313" key="1">
    <source>
        <dbReference type="EMBL" id="KAF9073222.1"/>
    </source>
</evidence>